<dbReference type="STRING" id="561061.SAMN05660862_2080"/>
<evidence type="ECO:0000256" key="7">
    <source>
        <dbReference type="RuleBase" id="RU366067"/>
    </source>
</evidence>
<proteinExistence type="inferred from homology"/>
<dbReference type="GO" id="GO:0006508">
    <property type="term" value="P:proteolysis"/>
    <property type="evidence" value="ECO:0007669"/>
    <property type="project" value="UniProtKB-KW"/>
</dbReference>
<evidence type="ECO:0000256" key="1">
    <source>
        <dbReference type="ARBA" id="ARBA00010491"/>
    </source>
</evidence>
<keyword evidence="4 7" id="KW-0732">Signal</keyword>
<dbReference type="InterPro" id="IPR019500">
    <property type="entry name" value="Pep_S46"/>
</dbReference>
<dbReference type="OrthoDB" id="9805367at2"/>
<evidence type="ECO:0000313" key="9">
    <source>
        <dbReference type="Proteomes" id="UP000192980"/>
    </source>
</evidence>
<keyword evidence="9" id="KW-1185">Reference proteome</keyword>
<protein>
    <recommendedName>
        <fullName evidence="7">Dipeptidyl-peptidase</fullName>
        <ecNumber evidence="7">3.4.14.-</ecNumber>
    </recommendedName>
</protein>
<dbReference type="GO" id="GO:0043171">
    <property type="term" value="P:peptide catabolic process"/>
    <property type="evidence" value="ECO:0007669"/>
    <property type="project" value="UniProtKB-UniRule"/>
</dbReference>
<dbReference type="InterPro" id="IPR009003">
    <property type="entry name" value="Peptidase_S1_PA"/>
</dbReference>
<dbReference type="SUPFAM" id="SSF50494">
    <property type="entry name" value="Trypsin-like serine proteases"/>
    <property type="match status" value="1"/>
</dbReference>
<dbReference type="AlphaFoldDB" id="A0A1X7JRN0"/>
<dbReference type="GO" id="GO:0070009">
    <property type="term" value="F:serine-type aminopeptidase activity"/>
    <property type="evidence" value="ECO:0007669"/>
    <property type="project" value="UniProtKB-UniRule"/>
</dbReference>
<dbReference type="EMBL" id="FXAU01000003">
    <property type="protein sequence ID" value="SMG30763.1"/>
    <property type="molecule type" value="Genomic_DNA"/>
</dbReference>
<keyword evidence="2 7" id="KW-0031">Aminopeptidase</keyword>
<dbReference type="Proteomes" id="UP000192980">
    <property type="component" value="Unassembled WGS sequence"/>
</dbReference>
<dbReference type="GO" id="GO:0008239">
    <property type="term" value="F:dipeptidyl-peptidase activity"/>
    <property type="evidence" value="ECO:0007669"/>
    <property type="project" value="UniProtKB-UniRule"/>
</dbReference>
<reference evidence="8 9" key="1">
    <citation type="submission" date="2017-04" db="EMBL/GenBank/DDBJ databases">
        <authorList>
            <person name="Afonso C.L."/>
            <person name="Miller P.J."/>
            <person name="Scott M.A."/>
            <person name="Spackman E."/>
            <person name="Goraichik I."/>
            <person name="Dimitrov K.M."/>
            <person name="Suarez D.L."/>
            <person name="Swayne D.E."/>
        </authorList>
    </citation>
    <scope>NUCLEOTIDE SEQUENCE [LARGE SCALE GENOMIC DNA]</scope>
    <source>
        <strain evidence="8 9">DSM 22418</strain>
    </source>
</reference>
<evidence type="ECO:0000313" key="8">
    <source>
        <dbReference type="EMBL" id="SMG30763.1"/>
    </source>
</evidence>
<accession>A0A1X7JRN0</accession>
<evidence type="ECO:0000256" key="3">
    <source>
        <dbReference type="ARBA" id="ARBA00022670"/>
    </source>
</evidence>
<organism evidence="8 9">
    <name type="scientific">Sphingobacterium psychroaquaticum</name>
    <dbReference type="NCBI Taxonomy" id="561061"/>
    <lineage>
        <taxon>Bacteria</taxon>
        <taxon>Pseudomonadati</taxon>
        <taxon>Bacteroidota</taxon>
        <taxon>Sphingobacteriia</taxon>
        <taxon>Sphingobacteriales</taxon>
        <taxon>Sphingobacteriaceae</taxon>
        <taxon>Sphingobacterium</taxon>
    </lineage>
</organism>
<dbReference type="InterPro" id="IPR043504">
    <property type="entry name" value="Peptidase_S1_PA_chymotrypsin"/>
</dbReference>
<keyword evidence="3 7" id="KW-0645">Protease</keyword>
<feature type="chain" id="PRO_5023086923" description="Dipeptidyl-peptidase" evidence="7">
    <location>
        <begin position="26"/>
        <end position="722"/>
    </location>
</feature>
<dbReference type="Pfam" id="PF10459">
    <property type="entry name" value="Peptidase_S46"/>
    <property type="match status" value="1"/>
</dbReference>
<evidence type="ECO:0000256" key="6">
    <source>
        <dbReference type="ARBA" id="ARBA00022825"/>
    </source>
</evidence>
<keyword evidence="6 7" id="KW-0720">Serine protease</keyword>
<comment type="function">
    <text evidence="7">Catalyzes the removal of dipeptides from the N-terminus of oligopeptides.</text>
</comment>
<evidence type="ECO:0000256" key="5">
    <source>
        <dbReference type="ARBA" id="ARBA00022801"/>
    </source>
</evidence>
<dbReference type="PANTHER" id="PTHR38469:SF1">
    <property type="entry name" value="PERIPLASMIC PEPTIDASE SUBFAMILY S1B"/>
    <property type="match status" value="1"/>
</dbReference>
<dbReference type="PANTHER" id="PTHR38469">
    <property type="entry name" value="PERIPLASMIC PEPTIDASE SUBFAMILY S1B"/>
    <property type="match status" value="1"/>
</dbReference>
<evidence type="ECO:0000256" key="4">
    <source>
        <dbReference type="ARBA" id="ARBA00022729"/>
    </source>
</evidence>
<feature type="signal peptide" evidence="7">
    <location>
        <begin position="1"/>
        <end position="25"/>
    </location>
</feature>
<keyword evidence="5 7" id="KW-0378">Hydrolase</keyword>
<gene>
    <name evidence="8" type="ORF">SAMN05660862_2080</name>
</gene>
<dbReference type="Gene3D" id="2.40.10.10">
    <property type="entry name" value="Trypsin-like serine proteases"/>
    <property type="match status" value="1"/>
</dbReference>
<name>A0A1X7JRN0_9SPHI</name>
<comment type="similarity">
    <text evidence="1 7">Belongs to the peptidase S46 family.</text>
</comment>
<dbReference type="RefSeq" id="WP_144036541.1">
    <property type="nucleotide sequence ID" value="NZ_FXAU01000003.1"/>
</dbReference>
<sequence length="722" mass="81466">MIKLKSKHSLLCAMLLGIGAFNFSASVPDEGMFPLSELSRAGLKKAGLKISEKDIYNPGQVGLVDALVQVSGCTGSFVSPNGLIITNHHCAFSAVQLASSPEFNYLKNGFVANNLEQEIEAKGLTIRITDSYSDVSKDILDAVANISDPSERINLINKKRVELAKQAEAEDPTIKAEVSEMFIGKSYVLFRYKTIEDVRLVYIPRQDIGEFGGETDNWVWPRHTGDFSFLRAYVSPKGASAKYAKENVPYKPKKHLKINPQGVNENDFVFILGYPGRTFRHRPAQYMDYQQKFLLPYTSELYDFQNQEMYKAGKDNVATELALATRIKRNANVMKNYRGKLKGLHNLSLVAGKQQEDQALAQFIASKPELKAKYGTLMSDIDNHYKTVFQVANKELWFNNLYSSTTLLRVANTINGFKNVVFKQNGLKAQEEVFNLNIEQVKRQLDGFYESYNAQVDQAIAQRMFQDAYQLQDENRIAYFTKKGFFNKEDAGNYVIDALQKSKLNSKESLYNTVLKDFTSLKSYNDELLSIQSTLGEEMDTFNTEQKRREGVLNRLMGDYVAVKEIYQAKSFIPDANSTLRLTFGNIKGYSPADATIMKPFTTVQGLIEKGNSGLPEFEYPETIKNAWLAKNFGAYAKKELNDVPVNILYNMDTTGGNSGSPIMNANGELIGVNFDRSYDATINDFAWNEHYSRSIGVDIRYVLWIADKIDNAKFILKEMGI</sequence>
<dbReference type="EC" id="3.4.14.-" evidence="7"/>
<evidence type="ECO:0000256" key="2">
    <source>
        <dbReference type="ARBA" id="ARBA00022438"/>
    </source>
</evidence>